<sequence>MIHSGFKIINYDLLPRKDIVVVAHCKRNPQKSKLAGLKETLECRSNINRRSNITCKSYSPWSVCYQLNERNIAWEDNVQIRLICSVLATRLNCTIEEVEQKLNEVGAVFPDMLTRLTTTKVDILESYINNLPVLAVRLLSFKTLLPGVNVSKMLSMNPKLLLDWDEHSLAERLSYLRRKLPGLRVELLVPDEPSILRADADALIDAAKRLLPNEDPLSAIATKPQMLLSMVDVGMDSAIDVEGSPFSSPRKTLPQ</sequence>
<name>A0A7S0URR9_9CHLO</name>
<dbReference type="EMBL" id="HBFM01010232">
    <property type="protein sequence ID" value="CAD8770107.1"/>
    <property type="molecule type" value="Transcribed_RNA"/>
</dbReference>
<accession>A0A7S0URR9</accession>
<protein>
    <submittedName>
        <fullName evidence="1">Uncharacterized protein</fullName>
    </submittedName>
</protein>
<dbReference type="AlphaFoldDB" id="A0A7S0URR9"/>
<proteinExistence type="predicted"/>
<evidence type="ECO:0000313" key="1">
    <source>
        <dbReference type="EMBL" id="CAD8770107.1"/>
    </source>
</evidence>
<gene>
    <name evidence="1" type="ORF">PPAR00522_LOCUS6506</name>
</gene>
<reference evidence="1" key="1">
    <citation type="submission" date="2021-01" db="EMBL/GenBank/DDBJ databases">
        <authorList>
            <person name="Corre E."/>
            <person name="Pelletier E."/>
            <person name="Niang G."/>
            <person name="Scheremetjew M."/>
            <person name="Finn R."/>
            <person name="Kale V."/>
            <person name="Holt S."/>
            <person name="Cochrane G."/>
            <person name="Meng A."/>
            <person name="Brown T."/>
            <person name="Cohen L."/>
        </authorList>
    </citation>
    <scope>NUCLEOTIDE SEQUENCE</scope>
    <source>
        <strain evidence="1">SAG 63-3</strain>
    </source>
</reference>
<organism evidence="1">
    <name type="scientific">Polytomella parva</name>
    <dbReference type="NCBI Taxonomy" id="51329"/>
    <lineage>
        <taxon>Eukaryota</taxon>
        <taxon>Viridiplantae</taxon>
        <taxon>Chlorophyta</taxon>
        <taxon>core chlorophytes</taxon>
        <taxon>Chlorophyceae</taxon>
        <taxon>CS clade</taxon>
        <taxon>Chlamydomonadales</taxon>
        <taxon>Chlamydomonadaceae</taxon>
        <taxon>Polytomella</taxon>
    </lineage>
</organism>